<gene>
    <name evidence="2 4" type="primary">egtC</name>
    <name evidence="4" type="ORF">PSU4_42240</name>
</gene>
<evidence type="ECO:0000313" key="4">
    <source>
        <dbReference type="EMBL" id="GEL25270.1"/>
    </source>
</evidence>
<comment type="caution">
    <text evidence="4">The sequence shown here is derived from an EMBL/GenBank/DDBJ whole genome shotgun (WGS) entry which is preliminary data.</text>
</comment>
<dbReference type="RefSeq" id="WP_147111139.1">
    <property type="nucleotide sequence ID" value="NZ_BJVJ01000049.1"/>
</dbReference>
<dbReference type="GO" id="GO:0016811">
    <property type="term" value="F:hydrolase activity, acting on carbon-nitrogen (but not peptide) bonds, in linear amides"/>
    <property type="evidence" value="ECO:0007669"/>
    <property type="project" value="UniProtKB-UniRule"/>
</dbReference>
<dbReference type="Gene3D" id="3.60.20.10">
    <property type="entry name" value="Glutamine Phosphoribosylpyrophosphate, subunit 1, domain 1"/>
    <property type="match status" value="1"/>
</dbReference>
<comment type="catalytic activity">
    <reaction evidence="2">
        <text>gamma-L-glutamyl-hercynylcysteine S-oxide + H2O = S-(hercyn-2-yl)-L-cysteine S-oxide + L-glutamate</text>
        <dbReference type="Rhea" id="RHEA:42684"/>
        <dbReference type="ChEBI" id="CHEBI:15377"/>
        <dbReference type="ChEBI" id="CHEBI:29985"/>
        <dbReference type="ChEBI" id="CHEBI:82703"/>
        <dbReference type="ChEBI" id="CHEBI:82706"/>
        <dbReference type="EC" id="3.5.1.118"/>
    </reaction>
</comment>
<dbReference type="EC" id="3.5.1.118" evidence="2"/>
<evidence type="ECO:0000313" key="5">
    <source>
        <dbReference type="Proteomes" id="UP000321685"/>
    </source>
</evidence>
<dbReference type="GO" id="GO:0052699">
    <property type="term" value="P:ergothioneine biosynthetic process"/>
    <property type="evidence" value="ECO:0007669"/>
    <property type="project" value="UniProtKB-UniRule"/>
</dbReference>
<dbReference type="InterPro" id="IPR026869">
    <property type="entry name" value="EgtC-like"/>
</dbReference>
<comment type="function">
    <text evidence="2">Catalyzes the hydrolysis of the gamma-glutamyl amide bond of hercynyl-gamma-L-glutamyl-L-cysteine sulfoxide to produce hercynylcysteine sulfoxide, a step in the biosynthesis pathway of ergothioneine.</text>
</comment>
<accession>A0A511DKC6</accession>
<proteinExistence type="inferred from homology"/>
<protein>
    <recommendedName>
        <fullName evidence="2">Gamma-glutamyl-hercynylcysteine sulfoxide hydrolase</fullName>
        <ecNumber evidence="2">3.5.1.118</ecNumber>
    </recommendedName>
    <alternativeName>
        <fullName evidence="2">Gamma-glutamyl hercynylcysteine S-oxide hydrolase</fullName>
    </alternativeName>
</protein>
<evidence type="ECO:0000256" key="2">
    <source>
        <dbReference type="HAMAP-Rule" id="MF_02036"/>
    </source>
</evidence>
<comment type="pathway">
    <text evidence="2">Amino-acid biosynthesis; ergothioneine biosynthesis.</text>
</comment>
<dbReference type="Pfam" id="PF13230">
    <property type="entry name" value="GATase_4"/>
    <property type="match status" value="1"/>
</dbReference>
<dbReference type="InterPro" id="IPR052373">
    <property type="entry name" value="Gamma-glu_amide_hydrolase"/>
</dbReference>
<keyword evidence="5" id="KW-1185">Reference proteome</keyword>
<dbReference type="InterPro" id="IPR017808">
    <property type="entry name" value="EgtC"/>
</dbReference>
<name>A0A511DKC6_9PSEU</name>
<dbReference type="NCBIfam" id="TIGR03442">
    <property type="entry name" value="ergothioneine biosynthesis protein EgtC"/>
    <property type="match status" value="1"/>
</dbReference>
<dbReference type="PANTHER" id="PTHR43187">
    <property type="entry name" value="GLUTAMINE AMIDOTRANSFERASE DUG3-RELATED"/>
    <property type="match status" value="1"/>
</dbReference>
<dbReference type="UniPathway" id="UPA01014"/>
<evidence type="ECO:0000259" key="3">
    <source>
        <dbReference type="PROSITE" id="PS51278"/>
    </source>
</evidence>
<feature type="domain" description="Glutamine amidotransferase type-2" evidence="3">
    <location>
        <begin position="2"/>
        <end position="274"/>
    </location>
</feature>
<keyword evidence="2 4" id="KW-0378">Hydrolase</keyword>
<organism evidence="4 5">
    <name type="scientific">Pseudonocardia sulfidoxydans NBRC 16205</name>
    <dbReference type="NCBI Taxonomy" id="1223511"/>
    <lineage>
        <taxon>Bacteria</taxon>
        <taxon>Bacillati</taxon>
        <taxon>Actinomycetota</taxon>
        <taxon>Actinomycetes</taxon>
        <taxon>Pseudonocardiales</taxon>
        <taxon>Pseudonocardiaceae</taxon>
        <taxon>Pseudonocardia</taxon>
    </lineage>
</organism>
<dbReference type="InterPro" id="IPR032889">
    <property type="entry name" value="EgtC_Actinobacteria"/>
</dbReference>
<dbReference type="AlphaFoldDB" id="A0A511DKC6"/>
<dbReference type="CDD" id="cd01908">
    <property type="entry name" value="YafJ"/>
    <property type="match status" value="1"/>
</dbReference>
<dbReference type="Proteomes" id="UP000321685">
    <property type="component" value="Unassembled WGS sequence"/>
</dbReference>
<reference evidence="4 5" key="1">
    <citation type="submission" date="2019-07" db="EMBL/GenBank/DDBJ databases">
        <title>Whole genome shotgun sequence of Pseudonocardia sulfidoxydans NBRC 16205.</title>
        <authorList>
            <person name="Hosoyama A."/>
            <person name="Uohara A."/>
            <person name="Ohji S."/>
            <person name="Ichikawa N."/>
        </authorList>
    </citation>
    <scope>NUCLEOTIDE SEQUENCE [LARGE SCALE GENOMIC DNA]</scope>
    <source>
        <strain evidence="4 5">NBRC 16205</strain>
    </source>
</reference>
<dbReference type="InterPro" id="IPR029055">
    <property type="entry name" value="Ntn_hydrolases_N"/>
</dbReference>
<dbReference type="EMBL" id="BJVJ01000049">
    <property type="protein sequence ID" value="GEL25270.1"/>
    <property type="molecule type" value="Genomic_DNA"/>
</dbReference>
<evidence type="ECO:0000256" key="1">
    <source>
        <dbReference type="ARBA" id="ARBA00022962"/>
    </source>
</evidence>
<sequence length="274" mass="28364">MCRHLAHLGPPTTLSALLTEPSHALLRQSWAPADMRGGGTVNADGFGAGWYPAAGADPVRYRSDRPMWSDASFASLAAATSSGAVLAAVRSATVGMPVVTTAAAPFAEGRWLFSHNGVVRGWPGSVTALAGRLPVADLLTLDAPTDSATLWALVRHRLRAGEEPGAALAAVVTGVAAAAPGSRLNLLLTDGTAIWATAWDHALSVRTHPDRGAGAAVTVVSEPFDDRPGWEPVPDRHLLRATPGRYQLDALTTVGRDNGDGGAHAVAGDRMGIR</sequence>
<dbReference type="InterPro" id="IPR017932">
    <property type="entry name" value="GATase_2_dom"/>
</dbReference>
<dbReference type="OrthoDB" id="9804310at2"/>
<keyword evidence="1 2" id="KW-0315">Glutamine amidotransferase</keyword>
<dbReference type="HAMAP" id="MF_02036">
    <property type="entry name" value="EgtC"/>
    <property type="match status" value="1"/>
</dbReference>
<dbReference type="PANTHER" id="PTHR43187:SF2">
    <property type="entry name" value="GAMMA-GLUTAMYL-HERCYNYLCYSTEINE SULFOXIDE HYDROLASE"/>
    <property type="match status" value="1"/>
</dbReference>
<dbReference type="PROSITE" id="PS51278">
    <property type="entry name" value="GATASE_TYPE_2"/>
    <property type="match status" value="1"/>
</dbReference>
<dbReference type="SUPFAM" id="SSF56235">
    <property type="entry name" value="N-terminal nucleophile aminohydrolases (Ntn hydrolases)"/>
    <property type="match status" value="1"/>
</dbReference>